<dbReference type="Pfam" id="PF00440">
    <property type="entry name" value="TetR_N"/>
    <property type="match status" value="1"/>
</dbReference>
<dbReference type="Proteomes" id="UP000509222">
    <property type="component" value="Chromosome"/>
</dbReference>
<dbReference type="PROSITE" id="PS01081">
    <property type="entry name" value="HTH_TETR_1"/>
    <property type="match status" value="1"/>
</dbReference>
<name>A0A7H8QEK9_9BACL</name>
<protein>
    <submittedName>
        <fullName evidence="4">TetR/AcrR family transcriptional regulator</fullName>
    </submittedName>
</protein>
<feature type="domain" description="HTH tetR-type" evidence="3">
    <location>
        <begin position="20"/>
        <end position="80"/>
    </location>
</feature>
<evidence type="ECO:0000256" key="2">
    <source>
        <dbReference type="PROSITE-ProRule" id="PRU00335"/>
    </source>
</evidence>
<dbReference type="PRINTS" id="PR00455">
    <property type="entry name" value="HTHTETR"/>
</dbReference>
<dbReference type="InterPro" id="IPR050624">
    <property type="entry name" value="HTH-type_Tx_Regulator"/>
</dbReference>
<evidence type="ECO:0000313" key="5">
    <source>
        <dbReference type="Proteomes" id="UP000509222"/>
    </source>
</evidence>
<dbReference type="PANTHER" id="PTHR43479">
    <property type="entry name" value="ACREF/ENVCD OPERON REPRESSOR-RELATED"/>
    <property type="match status" value="1"/>
</dbReference>
<dbReference type="InterPro" id="IPR009057">
    <property type="entry name" value="Homeodomain-like_sf"/>
</dbReference>
<dbReference type="RefSeq" id="WP_053165482.1">
    <property type="nucleotide sequence ID" value="NZ_CP051177.1"/>
</dbReference>
<proteinExistence type="predicted"/>
<dbReference type="EMBL" id="CP051177">
    <property type="protein sequence ID" value="QKX51693.1"/>
    <property type="molecule type" value="Genomic_DNA"/>
</dbReference>
<organism evidence="4 5">
    <name type="scientific">Planococcus glaciei</name>
    <dbReference type="NCBI Taxonomy" id="459472"/>
    <lineage>
        <taxon>Bacteria</taxon>
        <taxon>Bacillati</taxon>
        <taxon>Bacillota</taxon>
        <taxon>Bacilli</taxon>
        <taxon>Bacillales</taxon>
        <taxon>Caryophanaceae</taxon>
        <taxon>Planococcus</taxon>
    </lineage>
</organism>
<sequence>MQHENLVGDFPTFPKQLRSKQKREALIESAKLLFNEKGFEHTTAKEIAAHAKVATGTFYRYFSDKRQLLMTLIDNQIDSMMPLDLEWKSGDPEKLLAGRLEMHYHKINEKNLRKLMPELLLKDAELAEVVNEAKMRMQGKVLGHLQTLQKKGLMWPDIDIETLTWCLQSMMEKLQSRKNEGVCVDYKEFAKVFCRTLFPPDIIEQMRSGNINDMERTVNR</sequence>
<keyword evidence="5" id="KW-1185">Reference proteome</keyword>
<dbReference type="PANTHER" id="PTHR43479:SF11">
    <property type="entry name" value="ACREF_ENVCD OPERON REPRESSOR-RELATED"/>
    <property type="match status" value="1"/>
</dbReference>
<dbReference type="Gene3D" id="1.10.357.10">
    <property type="entry name" value="Tetracycline Repressor, domain 2"/>
    <property type="match status" value="1"/>
</dbReference>
<keyword evidence="1 2" id="KW-0238">DNA-binding</keyword>
<evidence type="ECO:0000256" key="1">
    <source>
        <dbReference type="ARBA" id="ARBA00023125"/>
    </source>
</evidence>
<reference evidence="4 5" key="1">
    <citation type="submission" date="2020-04" db="EMBL/GenBank/DDBJ databases">
        <authorList>
            <person name="Pajer P."/>
            <person name="Broz P."/>
        </authorList>
    </citation>
    <scope>NUCLEOTIDE SEQUENCE [LARGE SCALE GENOMIC DNA]</scope>
    <source>
        <strain evidence="5">NRL-ATB46093</strain>
    </source>
</reference>
<gene>
    <name evidence="4" type="ORF">HF394_14585</name>
</gene>
<dbReference type="InterPro" id="IPR023772">
    <property type="entry name" value="DNA-bd_HTH_TetR-type_CS"/>
</dbReference>
<evidence type="ECO:0000313" key="4">
    <source>
        <dbReference type="EMBL" id="QKX51693.1"/>
    </source>
</evidence>
<dbReference type="SUPFAM" id="SSF46689">
    <property type="entry name" value="Homeodomain-like"/>
    <property type="match status" value="1"/>
</dbReference>
<evidence type="ECO:0000259" key="3">
    <source>
        <dbReference type="PROSITE" id="PS50977"/>
    </source>
</evidence>
<dbReference type="InterPro" id="IPR001647">
    <property type="entry name" value="HTH_TetR"/>
</dbReference>
<accession>A0A7H8QEK9</accession>
<dbReference type="SUPFAM" id="SSF48498">
    <property type="entry name" value="Tetracyclin repressor-like, C-terminal domain"/>
    <property type="match status" value="1"/>
</dbReference>
<dbReference type="InterPro" id="IPR036271">
    <property type="entry name" value="Tet_transcr_reg_TetR-rel_C_sf"/>
</dbReference>
<dbReference type="AlphaFoldDB" id="A0A7H8QEK9"/>
<dbReference type="GO" id="GO:0003677">
    <property type="term" value="F:DNA binding"/>
    <property type="evidence" value="ECO:0007669"/>
    <property type="project" value="UniProtKB-UniRule"/>
</dbReference>
<feature type="DNA-binding region" description="H-T-H motif" evidence="2">
    <location>
        <begin position="43"/>
        <end position="62"/>
    </location>
</feature>
<dbReference type="PROSITE" id="PS50977">
    <property type="entry name" value="HTH_TETR_2"/>
    <property type="match status" value="1"/>
</dbReference>
<reference evidence="5" key="2">
    <citation type="submission" date="2020-06" db="EMBL/GenBank/DDBJ databases">
        <title>Isolation of Planomicrobium glaciei.</title>
        <authorList>
            <person name="Malisova L."/>
            <person name="Safrankova R."/>
            <person name="Jakubu V."/>
            <person name="Spanelova P."/>
        </authorList>
    </citation>
    <scope>NUCLEOTIDE SEQUENCE [LARGE SCALE GENOMIC DNA]</scope>
    <source>
        <strain evidence="5">NRL-ATB46093</strain>
    </source>
</reference>